<protein>
    <recommendedName>
        <fullName evidence="1">DUF5348 domain-containing protein</fullName>
    </recommendedName>
</protein>
<sequence>MKKALQIEYEPERDRLTLDGWDIHCGQPLEVLLPDQLNGGTWREISIEYSYAKGWYIPGHQEVNPIGLWAREREV</sequence>
<dbReference type="InterPro" id="IPR035255">
    <property type="entry name" value="DUF5348"/>
</dbReference>
<dbReference type="AlphaFoldDB" id="A0A0H5Q514"/>
<reference evidence="2" key="2">
    <citation type="submission" date="2015-07" db="EMBL/GenBank/DDBJ databases">
        <title>Plasmids, circular viruses and viroids from rat gut.</title>
        <authorList>
            <person name="Jorgensen T.J."/>
            <person name="Hansen M.A."/>
            <person name="Xu Z."/>
            <person name="Tabak M.A."/>
            <person name="Sorensen S.J."/>
            <person name="Hansen L.H."/>
        </authorList>
    </citation>
    <scope>NUCLEOTIDE SEQUENCE</scope>
    <source>
        <plasmid evidence="2">pRGFK1334</plasmid>
    </source>
</reference>
<keyword evidence="2" id="KW-0614">Plasmid</keyword>
<dbReference type="Pfam" id="PF17295">
    <property type="entry name" value="DUF5348"/>
    <property type="match status" value="1"/>
</dbReference>
<proteinExistence type="predicted"/>
<accession>A0A0H5Q514</accession>
<dbReference type="Gene3D" id="2.40.10.390">
    <property type="match status" value="1"/>
</dbReference>
<dbReference type="EMBL" id="LN853898">
    <property type="protein sequence ID" value="CRY96953.1"/>
    <property type="molecule type" value="Genomic_DNA"/>
</dbReference>
<feature type="domain" description="DUF5348" evidence="1">
    <location>
        <begin position="7"/>
        <end position="69"/>
    </location>
</feature>
<name>A0A0H5Q514_9ZZZZ</name>
<reference evidence="2" key="1">
    <citation type="submission" date="2015-06" db="EMBL/GenBank/DDBJ databases">
        <authorList>
            <person name="Joergensen T."/>
        </authorList>
    </citation>
    <scope>NUCLEOTIDE SEQUENCE</scope>
    <source>
        <plasmid evidence="2">pRGFK1334</plasmid>
    </source>
</reference>
<evidence type="ECO:0000313" key="2">
    <source>
        <dbReference type="EMBL" id="CRY96953.1"/>
    </source>
</evidence>
<organism evidence="2">
    <name type="scientific">uncultured prokaryote</name>
    <dbReference type="NCBI Taxonomy" id="198431"/>
    <lineage>
        <taxon>unclassified sequences</taxon>
        <taxon>environmental samples</taxon>
    </lineage>
</organism>
<geneLocation type="plasmid" evidence="2">
    <name>pRGFK1334</name>
</geneLocation>
<evidence type="ECO:0000259" key="1">
    <source>
        <dbReference type="Pfam" id="PF17295"/>
    </source>
</evidence>